<dbReference type="Pfam" id="PF00300">
    <property type="entry name" value="His_Phos_1"/>
    <property type="match status" value="1"/>
</dbReference>
<feature type="active site" description="Proton donor/acceptor" evidence="1">
    <location>
        <position position="87"/>
    </location>
</feature>
<evidence type="ECO:0000256" key="2">
    <source>
        <dbReference type="PIRSR" id="PIRSR613078-2"/>
    </source>
</evidence>
<dbReference type="EMBL" id="FOCW01000001">
    <property type="protein sequence ID" value="SEN14683.1"/>
    <property type="molecule type" value="Genomic_DNA"/>
</dbReference>
<keyword evidence="4" id="KW-1185">Reference proteome</keyword>
<dbReference type="PANTHER" id="PTHR48100">
    <property type="entry name" value="BROAD-SPECIFICITY PHOSPHATASE YOR283W-RELATED"/>
    <property type="match status" value="1"/>
</dbReference>
<organism evidence="3 4">
    <name type="scientific">Brachymonas denitrificans DSM 15123</name>
    <dbReference type="NCBI Taxonomy" id="1121117"/>
    <lineage>
        <taxon>Bacteria</taxon>
        <taxon>Pseudomonadati</taxon>
        <taxon>Pseudomonadota</taxon>
        <taxon>Betaproteobacteria</taxon>
        <taxon>Burkholderiales</taxon>
        <taxon>Comamonadaceae</taxon>
        <taxon>Brachymonas</taxon>
    </lineage>
</organism>
<dbReference type="PROSITE" id="PS00175">
    <property type="entry name" value="PG_MUTASE"/>
    <property type="match status" value="1"/>
</dbReference>
<dbReference type="GO" id="GO:0016791">
    <property type="term" value="F:phosphatase activity"/>
    <property type="evidence" value="ECO:0007669"/>
    <property type="project" value="TreeGrafter"/>
</dbReference>
<dbReference type="Proteomes" id="UP000199531">
    <property type="component" value="Unassembled WGS sequence"/>
</dbReference>
<name>A0A1H8E5F3_9BURK</name>
<dbReference type="InterPro" id="IPR050275">
    <property type="entry name" value="PGM_Phosphatase"/>
</dbReference>
<evidence type="ECO:0000313" key="3">
    <source>
        <dbReference type="EMBL" id="SEN14683.1"/>
    </source>
</evidence>
<sequence length="220" mass="24502">MSIAAATRLLIIRHGETAWNAERRIQGHTDIPLNDTGRQQARALAEALTDSPIHAVYSSDLQRAEETGRIIAASHDAKVITTPQLRERHFGHIEGKTFIDFEVHFPEESLRWRKRDPNWAPPGGGESLAQLRDRIVQTVNDIGRQHNGEHVAIVSHGGVLDVLYRSAARLGLQAARTWYLPNCAINRLLWTPDGLTLIGWGDTRHLDALDGPALQDSSVR</sequence>
<dbReference type="AlphaFoldDB" id="A0A1H8E5F3"/>
<protein>
    <submittedName>
        <fullName evidence="3">Probable phosphoglycerate mutase</fullName>
    </submittedName>
</protein>
<dbReference type="SMART" id="SM00855">
    <property type="entry name" value="PGAM"/>
    <property type="match status" value="1"/>
</dbReference>
<proteinExistence type="predicted"/>
<dbReference type="SUPFAM" id="SSF53254">
    <property type="entry name" value="Phosphoglycerate mutase-like"/>
    <property type="match status" value="1"/>
</dbReference>
<dbReference type="Gene3D" id="3.40.50.1240">
    <property type="entry name" value="Phosphoglycerate mutase-like"/>
    <property type="match status" value="1"/>
</dbReference>
<dbReference type="PANTHER" id="PTHR48100:SF44">
    <property type="entry name" value="PHOSPHATASE C1620.13-RELATED"/>
    <property type="match status" value="1"/>
</dbReference>
<dbReference type="InterPro" id="IPR013078">
    <property type="entry name" value="His_Pase_superF_clade-1"/>
</dbReference>
<dbReference type="GO" id="GO:0005829">
    <property type="term" value="C:cytosol"/>
    <property type="evidence" value="ECO:0007669"/>
    <property type="project" value="TreeGrafter"/>
</dbReference>
<gene>
    <name evidence="3" type="ORF">SAMN02745977_00567</name>
</gene>
<reference evidence="3 4" key="1">
    <citation type="submission" date="2016-10" db="EMBL/GenBank/DDBJ databases">
        <authorList>
            <person name="de Groot N.N."/>
        </authorList>
    </citation>
    <scope>NUCLEOTIDE SEQUENCE [LARGE SCALE GENOMIC DNA]</scope>
    <source>
        <strain evidence="3 4">DSM 15123</strain>
    </source>
</reference>
<dbReference type="InterPro" id="IPR029033">
    <property type="entry name" value="His_PPase_superfam"/>
</dbReference>
<dbReference type="InterPro" id="IPR001345">
    <property type="entry name" value="PG/BPGM_mutase_AS"/>
</dbReference>
<dbReference type="STRING" id="1121117.SAMN02745977_00567"/>
<dbReference type="CDD" id="cd07067">
    <property type="entry name" value="HP_PGM_like"/>
    <property type="match status" value="1"/>
</dbReference>
<dbReference type="OrthoDB" id="9783269at2"/>
<feature type="binding site" evidence="2">
    <location>
        <begin position="13"/>
        <end position="20"/>
    </location>
    <ligand>
        <name>substrate</name>
    </ligand>
</feature>
<feature type="active site" description="Tele-phosphohistidine intermediate" evidence="1">
    <location>
        <position position="14"/>
    </location>
</feature>
<accession>A0A1H8E5F3</accession>
<evidence type="ECO:0000313" key="4">
    <source>
        <dbReference type="Proteomes" id="UP000199531"/>
    </source>
</evidence>
<evidence type="ECO:0000256" key="1">
    <source>
        <dbReference type="PIRSR" id="PIRSR613078-1"/>
    </source>
</evidence>
<dbReference type="RefSeq" id="WP_091813559.1">
    <property type="nucleotide sequence ID" value="NZ_FOCW01000001.1"/>
</dbReference>
<feature type="binding site" evidence="2">
    <location>
        <position position="63"/>
    </location>
    <ligand>
        <name>substrate</name>
    </ligand>
</feature>